<evidence type="ECO:0000313" key="2">
    <source>
        <dbReference type="EMBL" id="KAK7275067.1"/>
    </source>
</evidence>
<dbReference type="AlphaFoldDB" id="A0AAN9FEL8"/>
<evidence type="ECO:0000256" key="1">
    <source>
        <dbReference type="SAM" id="MobiDB-lite"/>
    </source>
</evidence>
<dbReference type="EMBL" id="JAYWIO010000003">
    <property type="protein sequence ID" value="KAK7275067.1"/>
    <property type="molecule type" value="Genomic_DNA"/>
</dbReference>
<dbReference type="Proteomes" id="UP001372338">
    <property type="component" value="Unassembled WGS sequence"/>
</dbReference>
<name>A0AAN9FEL8_CROPI</name>
<protein>
    <recommendedName>
        <fullName evidence="4">RNase H type-1 domain-containing protein</fullName>
    </recommendedName>
</protein>
<proteinExistence type="predicted"/>
<evidence type="ECO:0000313" key="3">
    <source>
        <dbReference type="Proteomes" id="UP001372338"/>
    </source>
</evidence>
<keyword evidence="3" id="KW-1185">Reference proteome</keyword>
<evidence type="ECO:0008006" key="4">
    <source>
        <dbReference type="Google" id="ProtNLM"/>
    </source>
</evidence>
<comment type="caution">
    <text evidence="2">The sequence shown here is derived from an EMBL/GenBank/DDBJ whole genome shotgun (WGS) entry which is preliminary data.</text>
</comment>
<accession>A0AAN9FEL8</accession>
<feature type="region of interest" description="Disordered" evidence="1">
    <location>
        <begin position="96"/>
        <end position="133"/>
    </location>
</feature>
<organism evidence="2 3">
    <name type="scientific">Crotalaria pallida</name>
    <name type="common">Smooth rattlebox</name>
    <name type="synonym">Crotalaria striata</name>
    <dbReference type="NCBI Taxonomy" id="3830"/>
    <lineage>
        <taxon>Eukaryota</taxon>
        <taxon>Viridiplantae</taxon>
        <taxon>Streptophyta</taxon>
        <taxon>Embryophyta</taxon>
        <taxon>Tracheophyta</taxon>
        <taxon>Spermatophyta</taxon>
        <taxon>Magnoliopsida</taxon>
        <taxon>eudicotyledons</taxon>
        <taxon>Gunneridae</taxon>
        <taxon>Pentapetalae</taxon>
        <taxon>rosids</taxon>
        <taxon>fabids</taxon>
        <taxon>Fabales</taxon>
        <taxon>Fabaceae</taxon>
        <taxon>Papilionoideae</taxon>
        <taxon>50 kb inversion clade</taxon>
        <taxon>genistoids sensu lato</taxon>
        <taxon>core genistoids</taxon>
        <taxon>Crotalarieae</taxon>
        <taxon>Crotalaria</taxon>
    </lineage>
</organism>
<gene>
    <name evidence="2" type="ORF">RIF29_16174</name>
</gene>
<sequence>MIPETTLLQQSSVCEEGIQTLSSSQMTLGAQGSIGTQLADPNLRKTIKEIRNIEELQDFEFNLLASGFGVSLCLHLFSSISDLRAVAPQGRRSRFSLSSASSPFANRTATSEPPSPLLEAREPGTWTSHDLRSSSSLRRRPLRVQIEPPTLPLPWTEPIVPHCSDVKANLVAAVKENVVTGMGLFIFRDHEGQILAAAVKSFCELLFLCDAEAACLLWTLKLAYDLCFANLPFIIAALRI</sequence>
<feature type="compositionally biased region" description="Polar residues" evidence="1">
    <location>
        <begin position="103"/>
        <end position="112"/>
    </location>
</feature>
<reference evidence="2 3" key="1">
    <citation type="submission" date="2024-01" db="EMBL/GenBank/DDBJ databases">
        <title>The genomes of 5 underutilized Papilionoideae crops provide insights into root nodulation and disease resistanc.</title>
        <authorList>
            <person name="Yuan L."/>
        </authorList>
    </citation>
    <scope>NUCLEOTIDE SEQUENCE [LARGE SCALE GENOMIC DNA]</scope>
    <source>
        <strain evidence="2">ZHUSHIDOU_FW_LH</strain>
        <tissue evidence="2">Leaf</tissue>
    </source>
</reference>